<reference evidence="3 4" key="1">
    <citation type="submission" date="2013-09" db="EMBL/GenBank/DDBJ databases">
        <authorList>
            <person name="Zeng Z."/>
            <person name="Chen C."/>
        </authorList>
    </citation>
    <scope>NUCLEOTIDE SEQUENCE [LARGE SCALE GENOMIC DNA]</scope>
    <source>
        <strain evidence="3 4">WB 3.3-2</strain>
    </source>
</reference>
<keyword evidence="3" id="KW-0347">Helicase</keyword>
<dbReference type="InterPro" id="IPR014001">
    <property type="entry name" value="Helicase_ATP-bd"/>
</dbReference>
<dbReference type="InterPro" id="IPR027417">
    <property type="entry name" value="P-loop_NTPase"/>
</dbReference>
<dbReference type="GO" id="GO:0005829">
    <property type="term" value="C:cytosol"/>
    <property type="evidence" value="ECO:0007669"/>
    <property type="project" value="TreeGrafter"/>
</dbReference>
<keyword evidence="3" id="KW-0378">Hydrolase</keyword>
<evidence type="ECO:0000259" key="2">
    <source>
        <dbReference type="PROSITE" id="PS51194"/>
    </source>
</evidence>
<keyword evidence="3" id="KW-0547">Nucleotide-binding</keyword>
<sequence>MQAEEEGERKELYSYQQEDIDKIFEKFEGKADNYHLLYQLPTGGGKTVIFSEIARRFIEKYKRKVLVLTHRIELSKQTSQMLKGFGVKNTVIDSNVKELPYDNDYECYVAMVETLNNRLKDKKFHMDYVGLVIVDEAHYNSFRKLFTYFKNSLFLGVTATPLSSNIELPMHETYDELMVGEPIKSLINQGFLANAVMYGYDVELTSLKLGINGDYTVASSDELYSRVNMQDLLLQTYVARSHGKKTLIFNNGINTSLYVYETFRAAGLPIRHLDNKTPDLERKKILTWFKKTPDAILTSVSILTTGFDEPTVETIILNRATRSLTLYFQMIGRGSRKLPLKDYFTVIDLGNNAQRFGLWSDPVDWQYIFKNPDQFLENIRSDSEIESYHVYVMPDELREKFAKSADEDVRFDVDEEFRLSADRKEKPKAVIDKSIHQHAVMCIINTDSISLARKLSKELDPDIEYRVKQYSKLLSKTTKNYREWLVEDYKNRLNIMIGRLFIKYQVFDDEEDEPVEINKDNG</sequence>
<dbReference type="CDD" id="cd18799">
    <property type="entry name" value="SF2_C_EcoAI-like"/>
    <property type="match status" value="1"/>
</dbReference>
<dbReference type="Gene3D" id="3.40.50.300">
    <property type="entry name" value="P-loop containing nucleotide triphosphate hydrolases"/>
    <property type="match status" value="2"/>
</dbReference>
<dbReference type="SMART" id="SM00487">
    <property type="entry name" value="DEXDc"/>
    <property type="match status" value="1"/>
</dbReference>
<evidence type="ECO:0000259" key="1">
    <source>
        <dbReference type="PROSITE" id="PS51192"/>
    </source>
</evidence>
<dbReference type="OrthoDB" id="9802848at2"/>
<feature type="domain" description="Helicase C-terminal" evidence="2">
    <location>
        <begin position="232"/>
        <end position="401"/>
    </location>
</feature>
<name>A0A0A2M5S3_9FLAO</name>
<dbReference type="PROSITE" id="PS51194">
    <property type="entry name" value="HELICASE_CTER"/>
    <property type="match status" value="1"/>
</dbReference>
<keyword evidence="4" id="KW-1185">Reference proteome</keyword>
<dbReference type="PROSITE" id="PS51192">
    <property type="entry name" value="HELICASE_ATP_BIND_1"/>
    <property type="match status" value="1"/>
</dbReference>
<dbReference type="AlphaFoldDB" id="A0A0A2M5S3"/>
<dbReference type="InterPro" id="IPR050742">
    <property type="entry name" value="Helicase_Restrict-Modif_Enz"/>
</dbReference>
<dbReference type="EMBL" id="JRLX01000008">
    <property type="protein sequence ID" value="KGO86788.1"/>
    <property type="molecule type" value="Genomic_DNA"/>
</dbReference>
<dbReference type="PANTHER" id="PTHR47396">
    <property type="entry name" value="TYPE I RESTRICTION ENZYME ECOKI R PROTEIN"/>
    <property type="match status" value="1"/>
</dbReference>
<evidence type="ECO:0000313" key="4">
    <source>
        <dbReference type="Proteomes" id="UP000030152"/>
    </source>
</evidence>
<accession>A0A0A2M5S3</accession>
<dbReference type="RefSeq" id="WP_020211234.1">
    <property type="nucleotide sequence ID" value="NZ_JRLX01000008.1"/>
</dbReference>
<gene>
    <name evidence="3" type="ORF">Q765_09180</name>
</gene>
<dbReference type="InterPro" id="IPR001650">
    <property type="entry name" value="Helicase_C-like"/>
</dbReference>
<dbReference type="Proteomes" id="UP000030152">
    <property type="component" value="Unassembled WGS sequence"/>
</dbReference>
<dbReference type="PANTHER" id="PTHR47396:SF1">
    <property type="entry name" value="ATP-DEPENDENT HELICASE IRC3-RELATED"/>
    <property type="match status" value="1"/>
</dbReference>
<organism evidence="3 4">
    <name type="scientific">Flavobacterium rivuli WB 3.3-2 = DSM 21788</name>
    <dbReference type="NCBI Taxonomy" id="1121895"/>
    <lineage>
        <taxon>Bacteria</taxon>
        <taxon>Pseudomonadati</taxon>
        <taxon>Bacteroidota</taxon>
        <taxon>Flavobacteriia</taxon>
        <taxon>Flavobacteriales</taxon>
        <taxon>Flavobacteriaceae</taxon>
        <taxon>Flavobacterium</taxon>
    </lineage>
</organism>
<proteinExistence type="predicted"/>
<evidence type="ECO:0000313" key="3">
    <source>
        <dbReference type="EMBL" id="KGO86788.1"/>
    </source>
</evidence>
<dbReference type="GO" id="GO:0004386">
    <property type="term" value="F:helicase activity"/>
    <property type="evidence" value="ECO:0007669"/>
    <property type="project" value="UniProtKB-KW"/>
</dbReference>
<feature type="domain" description="Helicase ATP-binding" evidence="1">
    <location>
        <begin position="27"/>
        <end position="179"/>
    </location>
</feature>
<dbReference type="STRING" id="1121895.GCA_000378485_00108"/>
<dbReference type="eggNOG" id="COG1061">
    <property type="taxonomic scope" value="Bacteria"/>
</dbReference>
<dbReference type="SUPFAM" id="SSF52540">
    <property type="entry name" value="P-loop containing nucleoside triphosphate hydrolases"/>
    <property type="match status" value="1"/>
</dbReference>
<dbReference type="Pfam" id="PF00271">
    <property type="entry name" value="Helicase_C"/>
    <property type="match status" value="1"/>
</dbReference>
<dbReference type="GO" id="GO:0003677">
    <property type="term" value="F:DNA binding"/>
    <property type="evidence" value="ECO:0007669"/>
    <property type="project" value="InterPro"/>
</dbReference>
<dbReference type="Pfam" id="PF04851">
    <property type="entry name" value="ResIII"/>
    <property type="match status" value="1"/>
</dbReference>
<dbReference type="GO" id="GO:0016787">
    <property type="term" value="F:hydrolase activity"/>
    <property type="evidence" value="ECO:0007669"/>
    <property type="project" value="InterPro"/>
</dbReference>
<comment type="caution">
    <text evidence="3">The sequence shown here is derived from an EMBL/GenBank/DDBJ whole genome shotgun (WGS) entry which is preliminary data.</text>
</comment>
<dbReference type="InterPro" id="IPR006935">
    <property type="entry name" value="Helicase/UvrB_N"/>
</dbReference>
<keyword evidence="3" id="KW-0067">ATP-binding</keyword>
<dbReference type="SMART" id="SM00490">
    <property type="entry name" value="HELICc"/>
    <property type="match status" value="1"/>
</dbReference>
<protein>
    <submittedName>
        <fullName evidence="3">DEAD/DEAH box helicase</fullName>
    </submittedName>
</protein>
<dbReference type="GO" id="GO:0005524">
    <property type="term" value="F:ATP binding"/>
    <property type="evidence" value="ECO:0007669"/>
    <property type="project" value="InterPro"/>
</dbReference>